<proteinExistence type="predicted"/>
<feature type="coiled-coil region" evidence="2">
    <location>
        <begin position="691"/>
        <end position="769"/>
    </location>
</feature>
<evidence type="ECO:0000313" key="4">
    <source>
        <dbReference type="EMBL" id="MEL0564999.1"/>
    </source>
</evidence>
<dbReference type="PANTHER" id="PTHR37813:SF1">
    <property type="entry name" value="FELS-2 PROPHAGE PROTEIN"/>
    <property type="match status" value="1"/>
</dbReference>
<reference evidence="4 5" key="1">
    <citation type="submission" date="2024-04" db="EMBL/GenBank/DDBJ databases">
        <title>Three lactobacilli isolated from voided urine samples from females with type 2 diabetes.</title>
        <authorList>
            <person name="Kula A."/>
            <person name="Stegman N."/>
            <person name="Putonti C."/>
        </authorList>
    </citation>
    <scope>NUCLEOTIDE SEQUENCE [LARGE SCALE GENOMIC DNA]</scope>
    <source>
        <strain evidence="4 5">1855</strain>
    </source>
</reference>
<gene>
    <name evidence="4" type="ORF">AAC431_03550</name>
</gene>
<accession>A0ABU9FIQ2</accession>
<sequence>MADGNLGHLSVQIGLDIKPFLTNAVALKSQISRTAKLIGTLQERMNNGWGKGTANTLFKAQSSQLELLNKRYQYLTQSVKEAQDALSKGGGVDAQRQLVGRANNLSQTALQIDNLKQSMVTSYQQMVKYQSGWGQLSEKATNFGNKLTGVAEKLKNVGSWGGTMAVGGALTSAANKAMEFKSQIAQIGPLLSNTGRITSSIRGEMEQMSNASLKWSQQYGVSTTEINNSMMELIRRGFTTNQVMGSMPALLDAVKASGEDMNTVMQSSASVIEAFGLKADTAAQQTKNMRMVTDGLTYVANATASSYADLSTGLNYVGQTAAAAHVSFMDTAIALGIMSNKGVEASTAGTALRQMFTTLTKDTKVNRAHLKAIGLSFDEIKKKGIDLPDIIDRVSKALADKTPTEQMSLLNAAFGKTGQSAIALFQKSKAGSKSAAAEFREYQKEGNAAAGVTARIAKEMNNTPQAKWERFKQTLNAVAIEVGSNVLPALEPVVQGLGNMAKAFGKLDPSTQQAIVKFALFYAAIKPVTSFIAGPIEAIGKLSKGIGSLADTLGILKAGSKASIWQKLFGGATEAAEGATKVASGLTAAGTAGTEAATGLTLASTAGAEAAGGAGLGALIPSLATITAALPYVAAGVIAAGAAWATWEFALKPVVDRLNENNREVQHWGTTVGPVVDNVASKYKEYAVKTNDALNDNVSNTKQNTEEIKKSFDEMAKSAEDSVKRQKKALEKLSQKVGGSAGKYLKQQADDYEKNAQNSLKSVKEAQKQADTIISNAQKNHEKIAGDVKVTLQNLNQEMMEGYVQMLNISKTKQQEVLQALEGTFTGKLSTKKFAEMQNSITDAFIKSRDKEKSALDELKKAYDDNLISYDQYTSAKAKVSKDFQDKEEQFINSYINLQRNQGYSWQRIAQNLKTDFGITSDSIAQSYINSYKKMESATKKSGNTILSETGKLTKAQKEAAHEWNSMVLDPKTGKVSTNAKQTLLEAVNSEKGWKNIQFIEKHAKMTTNAKSLLAQAIFESQRWNSLSLSEKKAVIATKGGKELFSSLDNINQWNNLSPKIQELIVTAKNKDEIYSALQDLKTWNNLTPEQKKLFIDNADAHNKIILTLQDIQQYQNLTPSQKKLIIDAAESGKNVAEILQQLGIWNSLPVSIKKLITDNSDINGKVDTAINKINEYNKKEPAGKNLQGHNEDVIGKVTGASTALNNYKKVDPGLKIFKGNNIDAVSKAVGASNAVNKYKNLPNPTKYLKANSNNAVSNSNAAIRAITQFMHLPDSISKTISVVYKAITGKHATGTPGAWLFNPNAYAYGTPNTGAQGGLAWVGDGGRKEVVFDSAMKAFYETPKTPTLVNLPRGSMVWRSVEQFEQAMRHAKLFANGTLGNSIVSLANQIPDDVSGAVKAMRAPSINVDNSNLLELQEQNNELLATLIEQNQQMLQALMNLGFSFNVDGKQMANAQAENNSKAINEYLKRTGLRFS</sequence>
<organism evidence="4 5">
    <name type="scientific">Lactobacillus jensenii</name>
    <dbReference type="NCBI Taxonomy" id="109790"/>
    <lineage>
        <taxon>Bacteria</taxon>
        <taxon>Bacillati</taxon>
        <taxon>Bacillota</taxon>
        <taxon>Bacilli</taxon>
        <taxon>Lactobacillales</taxon>
        <taxon>Lactobacillaceae</taxon>
        <taxon>Lactobacillus</taxon>
    </lineage>
</organism>
<dbReference type="NCBIfam" id="TIGR01760">
    <property type="entry name" value="tape_meas_TP901"/>
    <property type="match status" value="1"/>
</dbReference>
<keyword evidence="5" id="KW-1185">Reference proteome</keyword>
<dbReference type="Pfam" id="PF10145">
    <property type="entry name" value="PhageMin_Tail"/>
    <property type="match status" value="1"/>
</dbReference>
<comment type="caution">
    <text evidence="4">The sequence shown here is derived from an EMBL/GenBank/DDBJ whole genome shotgun (WGS) entry which is preliminary data.</text>
</comment>
<protein>
    <submittedName>
        <fullName evidence="4">Phage tail tape measure protein</fullName>
    </submittedName>
</protein>
<name>A0ABU9FIQ2_LACJE</name>
<dbReference type="InterPro" id="IPR010090">
    <property type="entry name" value="Phage_tape_meas"/>
</dbReference>
<keyword evidence="2" id="KW-0175">Coiled coil</keyword>
<dbReference type="Proteomes" id="UP001385848">
    <property type="component" value="Unassembled WGS sequence"/>
</dbReference>
<evidence type="ECO:0000259" key="3">
    <source>
        <dbReference type="Pfam" id="PF10145"/>
    </source>
</evidence>
<dbReference type="EMBL" id="JBBVUL010000005">
    <property type="protein sequence ID" value="MEL0564999.1"/>
    <property type="molecule type" value="Genomic_DNA"/>
</dbReference>
<evidence type="ECO:0000313" key="5">
    <source>
        <dbReference type="Proteomes" id="UP001385848"/>
    </source>
</evidence>
<keyword evidence="1" id="KW-1188">Viral release from host cell</keyword>
<dbReference type="PANTHER" id="PTHR37813">
    <property type="entry name" value="FELS-2 PROPHAGE PROTEIN"/>
    <property type="match status" value="1"/>
</dbReference>
<dbReference type="RefSeq" id="WP_315689617.1">
    <property type="nucleotide sequence ID" value="NZ_JAVTXQ010000004.1"/>
</dbReference>
<evidence type="ECO:0000256" key="2">
    <source>
        <dbReference type="SAM" id="Coils"/>
    </source>
</evidence>
<evidence type="ECO:0000256" key="1">
    <source>
        <dbReference type="ARBA" id="ARBA00022612"/>
    </source>
</evidence>
<feature type="domain" description="Phage tail tape measure protein" evidence="3">
    <location>
        <begin position="210"/>
        <end position="415"/>
    </location>
</feature>